<comment type="caution">
    <text evidence="15">The sequence shown here is derived from an EMBL/GenBank/DDBJ whole genome shotgun (WGS) entry which is preliminary data.</text>
</comment>
<dbReference type="GO" id="GO:0000423">
    <property type="term" value="P:mitophagy"/>
    <property type="evidence" value="ECO:0007669"/>
    <property type="project" value="TreeGrafter"/>
</dbReference>
<feature type="compositionally biased region" description="Low complexity" evidence="13">
    <location>
        <begin position="1049"/>
        <end position="1066"/>
    </location>
</feature>
<evidence type="ECO:0000256" key="6">
    <source>
        <dbReference type="ARBA" id="ARBA00022670"/>
    </source>
</evidence>
<keyword evidence="7" id="KW-0378">Hydrolase</keyword>
<keyword evidence="8" id="KW-0788">Thiol protease</keyword>
<feature type="compositionally biased region" description="Low complexity" evidence="13">
    <location>
        <begin position="899"/>
        <end position="915"/>
    </location>
</feature>
<feature type="compositionally biased region" description="Basic residues" evidence="13">
    <location>
        <begin position="130"/>
        <end position="140"/>
    </location>
</feature>
<evidence type="ECO:0000256" key="4">
    <source>
        <dbReference type="ARBA" id="ARBA00022448"/>
    </source>
</evidence>
<keyword evidence="10" id="KW-0072">Autophagy</keyword>
<gene>
    <name evidence="15" type="ORF">A1Q1_00204</name>
</gene>
<comment type="similarity">
    <text evidence="3">Belongs to the peptidase C54 family.</text>
</comment>
<dbReference type="RefSeq" id="XP_014182007.1">
    <property type="nucleotide sequence ID" value="XM_014326532.1"/>
</dbReference>
<feature type="compositionally biased region" description="Polar residues" evidence="13">
    <location>
        <begin position="270"/>
        <end position="300"/>
    </location>
</feature>
<name>J5TEF6_TRIAS</name>
<dbReference type="Pfam" id="PF03416">
    <property type="entry name" value="Peptidase_C54"/>
    <property type="match status" value="1"/>
</dbReference>
<evidence type="ECO:0000256" key="1">
    <source>
        <dbReference type="ARBA" id="ARBA00004329"/>
    </source>
</evidence>
<keyword evidence="6" id="KW-0645">Protease</keyword>
<feature type="compositionally biased region" description="Polar residues" evidence="13">
    <location>
        <begin position="873"/>
        <end position="898"/>
    </location>
</feature>
<feature type="region of interest" description="Disordered" evidence="13">
    <location>
        <begin position="983"/>
        <end position="1019"/>
    </location>
</feature>
<dbReference type="GO" id="GO:0019786">
    <property type="term" value="F:protein-phosphatidylethanolamide deconjugating activity"/>
    <property type="evidence" value="ECO:0007669"/>
    <property type="project" value="InterPro"/>
</dbReference>
<dbReference type="GO" id="GO:0035973">
    <property type="term" value="P:aggrephagy"/>
    <property type="evidence" value="ECO:0007669"/>
    <property type="project" value="TreeGrafter"/>
</dbReference>
<feature type="compositionally biased region" description="Low complexity" evidence="13">
    <location>
        <begin position="316"/>
        <end position="332"/>
    </location>
</feature>
<dbReference type="PANTHER" id="PTHR22624:SF49">
    <property type="entry name" value="CYSTEINE PROTEASE"/>
    <property type="match status" value="1"/>
</dbReference>
<dbReference type="GO" id="GO:0000407">
    <property type="term" value="C:phagophore assembly site"/>
    <property type="evidence" value="ECO:0007669"/>
    <property type="project" value="UniProtKB-SubCell"/>
</dbReference>
<sequence length="1295" mass="140367">MPDSPHDGPAQLAPPSHPTSMPPSSYQEAGTRSRKKEKLGLFRKRSTPTPDPIPPTPSVDDNDEWLVEGESRNGHVNATVSVGREASTLSRSAELLPADDAQTSASTQSSASTHLSSAAAIERRPEKRLSKSRTLAKKTSRLFQRTSNGSHKHHSEDDAAVIRHHQQSGRQSSFSSTASETGSSRNKHWSLSRASTNSSPRASPETHQPSSWHPSTTFTLRRSSSVSYHSHSKPPSEHSEPTAPQTTPQGLRHRDSAQFHNSATGGGTIRGSNGSTLQRADTVSSRMSSWLTNIMPTSNGSEAAAASPAPAPVPPVEQGTPSQPQQVSTSSPLRRPQSIAASIFSAARNKAASGMRYLLDSDAQPDHCQDTMWVMGVGHPGWTPRLEDTPIPESEVLATPPRVDQRTIKGKENVQSTPPQARGLGNIFGSSMNIGAQANAPATPPSDSGVTRLKKDRPKEILTWPDHFYDDFKSRVWCTYREQYAPILTMPHDQLIPNADAYFGAFAQNEGLSHSQTMMPSRQSGGGAWGWVKGGERGLTSDAGWGCMLRTGQSMLANALIHLHLGRGWRVPTQKPSVHPRTPLELAELEAYSTYVRVLSWFMDDPSPLCPFSVHRFALIGKELGKEVGEWFGPSTAAGALKTLANSFPPCGLSVVSAADGSVFRSEVYQASNLPTDWTTGAKPSRPNSYHRMSWGGKAVLIVIPTRLGLDGVNPMYYDDIKSVGIAGGRPSSSYYFVASQANSLFYLDPHFTRPAVPLRVPPASAGLPPVQVPRSAQRTPCTSAPHSEVSADILEEREEEEHEDDVDSISDDGLGDDPSIPRPRVDVVDVDHAARFETRHPLRRDRRFNPSQPLRVPSTPPPRGSVDLDEPTTPTLSAPHGSPQQSPFASPATHTRYSSTDSSIQSSPSRAASALPVDPQTSWYASAYSETALKTFHCDRVKKLPLSGLDPSMLLGFLCTNEAEFEDFCERVSRLPHKFFNVQDEPPTWSDAESGLESVSEPDPDSDGEFNDDEFEDDGDMEFGRMGHRYVSNATVVPRYSNRHSQHSHTFSTSTTSSHGGSASHDAIGALSCNSSEDFDSGSVETPMEHASRPLPSIATIQLDDDESFEQQQHELPPRLPSSQTLRAFPRLSADGDSPQHHIIPPPRKRSLTALSSKGPAGVPSKPLPVIMQHADPDTTPKQTHQKSSYNFPKDETVRDLASTARGDSPEPKGEESEASISAQPHVTAQSGAIPFSATVPSLSDEGGEEEEDSLVIIDKDLDEELECTRNSAGGVLDRTELESVPELSPVPNH</sequence>
<dbReference type="InterPro" id="IPR046792">
    <property type="entry name" value="Peptidase_C54_cat"/>
</dbReference>
<evidence type="ECO:0000256" key="13">
    <source>
        <dbReference type="SAM" id="MobiDB-lite"/>
    </source>
</evidence>
<evidence type="ECO:0000256" key="8">
    <source>
        <dbReference type="ARBA" id="ARBA00022807"/>
    </source>
</evidence>
<feature type="compositionally biased region" description="Polar residues" evidence="13">
    <location>
        <begin position="1220"/>
        <end position="1232"/>
    </location>
</feature>
<feature type="compositionally biased region" description="Polar residues" evidence="13">
    <location>
        <begin position="192"/>
        <end position="222"/>
    </location>
</feature>
<dbReference type="EMBL" id="ALBS01000102">
    <property type="protein sequence ID" value="EJT50506.1"/>
    <property type="molecule type" value="Genomic_DNA"/>
</dbReference>
<keyword evidence="5" id="KW-0963">Cytoplasm</keyword>
<evidence type="ECO:0000256" key="9">
    <source>
        <dbReference type="ARBA" id="ARBA00022927"/>
    </source>
</evidence>
<feature type="compositionally biased region" description="Low complexity" evidence="13">
    <location>
        <begin position="98"/>
        <end position="120"/>
    </location>
</feature>
<dbReference type="KEGG" id="tasa:A1Q1_00204"/>
<dbReference type="GO" id="GO:0015031">
    <property type="term" value="P:protein transport"/>
    <property type="evidence" value="ECO:0007669"/>
    <property type="project" value="UniProtKB-KW"/>
</dbReference>
<feature type="region of interest" description="Disordered" evidence="13">
    <location>
        <begin position="768"/>
        <end position="828"/>
    </location>
</feature>
<feature type="region of interest" description="Disordered" evidence="13">
    <location>
        <begin position="1271"/>
        <end position="1295"/>
    </location>
</feature>
<dbReference type="GO" id="GO:0000045">
    <property type="term" value="P:autophagosome assembly"/>
    <property type="evidence" value="ECO:0007669"/>
    <property type="project" value="TreeGrafter"/>
</dbReference>
<evidence type="ECO:0000256" key="3">
    <source>
        <dbReference type="ARBA" id="ARBA00010958"/>
    </source>
</evidence>
<evidence type="ECO:0000313" key="15">
    <source>
        <dbReference type="EMBL" id="EJT50506.1"/>
    </source>
</evidence>
<comment type="subcellular location">
    <subcellularLocation>
        <location evidence="2">Cytoplasm</location>
    </subcellularLocation>
    <subcellularLocation>
        <location evidence="1">Preautophagosomal structure</location>
    </subcellularLocation>
</comment>
<dbReference type="GO" id="GO:0016485">
    <property type="term" value="P:protein processing"/>
    <property type="evidence" value="ECO:0007669"/>
    <property type="project" value="TreeGrafter"/>
</dbReference>
<feature type="compositionally biased region" description="Acidic residues" evidence="13">
    <location>
        <begin position="794"/>
        <end position="816"/>
    </location>
</feature>
<dbReference type="OrthoDB" id="2960936at2759"/>
<keyword evidence="4" id="KW-0813">Transport</keyword>
<dbReference type="Proteomes" id="UP000002748">
    <property type="component" value="Unassembled WGS sequence"/>
</dbReference>
<evidence type="ECO:0000259" key="14">
    <source>
        <dbReference type="Pfam" id="PF03416"/>
    </source>
</evidence>
<feature type="compositionally biased region" description="Polar residues" evidence="13">
    <location>
        <begin position="1181"/>
        <end position="1192"/>
    </location>
</feature>
<dbReference type="VEuPathDB" id="FungiDB:A1Q1_00204"/>
<feature type="compositionally biased region" description="Low complexity" evidence="13">
    <location>
        <begin position="172"/>
        <end position="184"/>
    </location>
</feature>
<evidence type="ECO:0000256" key="2">
    <source>
        <dbReference type="ARBA" id="ARBA00004496"/>
    </source>
</evidence>
<dbReference type="SUPFAM" id="SSF54001">
    <property type="entry name" value="Cysteine proteinases"/>
    <property type="match status" value="2"/>
</dbReference>
<feature type="compositionally biased region" description="Polar residues" evidence="13">
    <location>
        <begin position="775"/>
        <end position="786"/>
    </location>
</feature>
<feature type="region of interest" description="Disordered" evidence="13">
    <location>
        <begin position="1131"/>
        <end position="1258"/>
    </location>
</feature>
<comment type="catalytic activity">
    <reaction evidence="11">
        <text>[protein]-C-terminal L-amino acid-glycyl-phosphatidylethanolamide + H2O = [protein]-C-terminal L-amino acid-glycine + a 1,2-diacyl-sn-glycero-3-phosphoethanolamine</text>
        <dbReference type="Rhea" id="RHEA:67548"/>
        <dbReference type="Rhea" id="RHEA-COMP:17323"/>
        <dbReference type="Rhea" id="RHEA-COMP:17324"/>
        <dbReference type="ChEBI" id="CHEBI:15377"/>
        <dbReference type="ChEBI" id="CHEBI:64612"/>
        <dbReference type="ChEBI" id="CHEBI:172940"/>
        <dbReference type="ChEBI" id="CHEBI:172941"/>
    </reaction>
    <physiologicalReaction direction="left-to-right" evidence="11">
        <dbReference type="Rhea" id="RHEA:67549"/>
    </physiologicalReaction>
</comment>
<reference evidence="15 16" key="1">
    <citation type="journal article" date="2012" name="Eukaryot. Cell">
        <title>Draft genome sequence of CBS 2479, the standard type strain of Trichosporon asahii.</title>
        <authorList>
            <person name="Yang R.Y."/>
            <person name="Li H.T."/>
            <person name="Zhu H."/>
            <person name="Zhou G.P."/>
            <person name="Wang M."/>
            <person name="Wang L."/>
        </authorList>
    </citation>
    <scope>NUCLEOTIDE SEQUENCE [LARGE SCALE GENOMIC DNA]</scope>
    <source>
        <strain evidence="16">ATCC 90039 / CBS 2479 / JCM 2466 / KCTC 7840 / NCYC 2677 / UAMH 7654</strain>
    </source>
</reference>
<feature type="compositionally biased region" description="Acidic residues" evidence="13">
    <location>
        <begin position="1001"/>
        <end position="1019"/>
    </location>
</feature>
<feature type="domain" description="Peptidase C54 catalytic" evidence="14">
    <location>
        <begin position="466"/>
        <end position="972"/>
    </location>
</feature>
<evidence type="ECO:0000256" key="5">
    <source>
        <dbReference type="ARBA" id="ARBA00022490"/>
    </source>
</evidence>
<protein>
    <recommendedName>
        <fullName evidence="12">Autophagy-related protein 4</fullName>
    </recommendedName>
</protein>
<dbReference type="InterPro" id="IPR005078">
    <property type="entry name" value="Peptidase_C54"/>
</dbReference>
<organism evidence="15 16">
    <name type="scientific">Trichosporon asahii var. asahii (strain ATCC 90039 / CBS 2479 / JCM 2466 / KCTC 7840 / NBRC 103889/ NCYC 2677 / UAMH 7654)</name>
    <name type="common">Yeast</name>
    <dbReference type="NCBI Taxonomy" id="1186058"/>
    <lineage>
        <taxon>Eukaryota</taxon>
        <taxon>Fungi</taxon>
        <taxon>Dikarya</taxon>
        <taxon>Basidiomycota</taxon>
        <taxon>Agaricomycotina</taxon>
        <taxon>Tremellomycetes</taxon>
        <taxon>Trichosporonales</taxon>
        <taxon>Trichosporonaceae</taxon>
        <taxon>Trichosporon</taxon>
    </lineage>
</organism>
<evidence type="ECO:0000256" key="7">
    <source>
        <dbReference type="ARBA" id="ARBA00022801"/>
    </source>
</evidence>
<dbReference type="GO" id="GO:0004197">
    <property type="term" value="F:cysteine-type endopeptidase activity"/>
    <property type="evidence" value="ECO:0007669"/>
    <property type="project" value="TreeGrafter"/>
</dbReference>
<dbReference type="InterPro" id="IPR038765">
    <property type="entry name" value="Papain-like_cys_pep_sf"/>
</dbReference>
<proteinExistence type="inferred from homology"/>
<evidence type="ECO:0000256" key="11">
    <source>
        <dbReference type="ARBA" id="ARBA00029362"/>
    </source>
</evidence>
<feature type="region of interest" description="Disordered" evidence="13">
    <location>
        <begin position="1"/>
        <end position="335"/>
    </location>
</feature>
<dbReference type="GeneID" id="25983718"/>
<evidence type="ECO:0000256" key="12">
    <source>
        <dbReference type="ARBA" id="ARBA00030240"/>
    </source>
</evidence>
<evidence type="ECO:0000313" key="16">
    <source>
        <dbReference type="Proteomes" id="UP000002748"/>
    </source>
</evidence>
<dbReference type="GO" id="GO:0034727">
    <property type="term" value="P:piecemeal microautophagy of the nucleus"/>
    <property type="evidence" value="ECO:0007669"/>
    <property type="project" value="TreeGrafter"/>
</dbReference>
<accession>J5TEF6</accession>
<keyword evidence="9" id="KW-0653">Protein transport</keyword>
<dbReference type="HOGENOM" id="CLU_261916_0_0_1"/>
<feature type="region of interest" description="Disordered" evidence="13">
    <location>
        <begin position="842"/>
        <end position="917"/>
    </location>
</feature>
<dbReference type="PANTHER" id="PTHR22624">
    <property type="entry name" value="CYSTEINE PROTEASE ATG4"/>
    <property type="match status" value="1"/>
</dbReference>
<feature type="compositionally biased region" description="Basic residues" evidence="13">
    <location>
        <begin position="32"/>
        <end position="46"/>
    </location>
</feature>
<feature type="region of interest" description="Disordered" evidence="13">
    <location>
        <begin position="1043"/>
        <end position="1096"/>
    </location>
</feature>
<evidence type="ECO:0000256" key="10">
    <source>
        <dbReference type="ARBA" id="ARBA00023006"/>
    </source>
</evidence>